<dbReference type="InterPro" id="IPR036397">
    <property type="entry name" value="RNaseH_sf"/>
</dbReference>
<dbReference type="Proteomes" id="UP000299102">
    <property type="component" value="Unassembled WGS sequence"/>
</dbReference>
<organism evidence="2 3">
    <name type="scientific">Eumeta variegata</name>
    <name type="common">Bagworm moth</name>
    <name type="synonym">Eumeta japonica</name>
    <dbReference type="NCBI Taxonomy" id="151549"/>
    <lineage>
        <taxon>Eukaryota</taxon>
        <taxon>Metazoa</taxon>
        <taxon>Ecdysozoa</taxon>
        <taxon>Arthropoda</taxon>
        <taxon>Hexapoda</taxon>
        <taxon>Insecta</taxon>
        <taxon>Pterygota</taxon>
        <taxon>Neoptera</taxon>
        <taxon>Endopterygota</taxon>
        <taxon>Lepidoptera</taxon>
        <taxon>Glossata</taxon>
        <taxon>Ditrysia</taxon>
        <taxon>Tineoidea</taxon>
        <taxon>Psychidae</taxon>
        <taxon>Oiketicinae</taxon>
        <taxon>Eumeta</taxon>
    </lineage>
</organism>
<comment type="caution">
    <text evidence="2">The sequence shown here is derived from an EMBL/GenBank/DDBJ whole genome shotgun (WGS) entry which is preliminary data.</text>
</comment>
<dbReference type="InterPro" id="IPR001888">
    <property type="entry name" value="Transposase_1"/>
</dbReference>
<name>A0A4C1XEL2_EUMVA</name>
<evidence type="ECO:0000256" key="1">
    <source>
        <dbReference type="SAM" id="MobiDB-lite"/>
    </source>
</evidence>
<protein>
    <recommendedName>
        <fullName evidence="4">Mariner Mos1 transposase</fullName>
    </recommendedName>
</protein>
<evidence type="ECO:0000313" key="2">
    <source>
        <dbReference type="EMBL" id="GBP62361.1"/>
    </source>
</evidence>
<dbReference type="Gene3D" id="3.30.420.10">
    <property type="entry name" value="Ribonuclease H-like superfamily/Ribonuclease H"/>
    <property type="match status" value="1"/>
</dbReference>
<dbReference type="Pfam" id="PF01359">
    <property type="entry name" value="Transposase_1"/>
    <property type="match status" value="1"/>
</dbReference>
<gene>
    <name evidence="2" type="ORF">EVAR_47246_1</name>
</gene>
<accession>A0A4C1XEL2</accession>
<sequence>MLCICWDWENIIHYELLPSDKIINSDFYCQQLIRFKLEVEKKRVVIDQHKGDAARMFGRDRNVNSDGASWESYGSTKYTSLSPT</sequence>
<feature type="compositionally biased region" description="Polar residues" evidence="1">
    <location>
        <begin position="64"/>
        <end position="84"/>
    </location>
</feature>
<reference evidence="2 3" key="1">
    <citation type="journal article" date="2019" name="Commun. Biol.">
        <title>The bagworm genome reveals a unique fibroin gene that provides high tensile strength.</title>
        <authorList>
            <person name="Kono N."/>
            <person name="Nakamura H."/>
            <person name="Ohtoshi R."/>
            <person name="Tomita M."/>
            <person name="Numata K."/>
            <person name="Arakawa K."/>
        </authorList>
    </citation>
    <scope>NUCLEOTIDE SEQUENCE [LARGE SCALE GENOMIC DNA]</scope>
</reference>
<keyword evidence="3" id="KW-1185">Reference proteome</keyword>
<dbReference type="AlphaFoldDB" id="A0A4C1XEL2"/>
<feature type="region of interest" description="Disordered" evidence="1">
    <location>
        <begin position="60"/>
        <end position="84"/>
    </location>
</feature>
<evidence type="ECO:0008006" key="4">
    <source>
        <dbReference type="Google" id="ProtNLM"/>
    </source>
</evidence>
<dbReference type="OrthoDB" id="8147172at2759"/>
<evidence type="ECO:0000313" key="3">
    <source>
        <dbReference type="Proteomes" id="UP000299102"/>
    </source>
</evidence>
<proteinExistence type="predicted"/>
<dbReference type="EMBL" id="BGZK01000840">
    <property type="protein sequence ID" value="GBP62361.1"/>
    <property type="molecule type" value="Genomic_DNA"/>
</dbReference>
<dbReference type="GO" id="GO:0003676">
    <property type="term" value="F:nucleic acid binding"/>
    <property type="evidence" value="ECO:0007669"/>
    <property type="project" value="InterPro"/>
</dbReference>